<keyword evidence="2" id="KW-0349">Heme</keyword>
<keyword evidence="2" id="KW-0479">Metal-binding</keyword>
<evidence type="ECO:0000256" key="2">
    <source>
        <dbReference type="RuleBase" id="RU364116"/>
    </source>
</evidence>
<dbReference type="InterPro" id="IPR004559">
    <property type="entry name" value="HemW-like"/>
</dbReference>
<dbReference type="NCBIfam" id="TIGR00539">
    <property type="entry name" value="hemN_rel"/>
    <property type="match status" value="1"/>
</dbReference>
<dbReference type="InterPro" id="IPR007197">
    <property type="entry name" value="rSAM"/>
</dbReference>
<dbReference type="SFLD" id="SFLDF00288">
    <property type="entry name" value="HemN-like__clustered_with_nucl"/>
    <property type="match status" value="1"/>
</dbReference>
<comment type="caution">
    <text evidence="4">The sequence shown here is derived from an EMBL/GenBank/DDBJ whole genome shotgun (WGS) entry which is preliminary data.</text>
</comment>
<keyword evidence="2" id="KW-0004">4Fe-4S</keyword>
<sequence>MLISVYFPPLQSMAGIYIHIPFCRKACNYCNFHFSTSLSQKQEVVTAIIRELEIRKDFLEGAPIETLYLGGGTPSLLSYDDLSRIFEAAQRQFNLDTLRECTLEANPDDLTPSFLRDLRRTPVNRFSIGVQSFRDDDLKYMNRAHNASQAEYSIKASQDAGFELITIDLIYGTPGLDDAAWKQNLAMVSELSIPHFSAYALTVEEKTALHHSIAKGKQAPVDPEQSAAQLELLMDLAPAMGFEQYEISNFAKNGQYAVHNTNYWRGVPYLGIGPSAHSFDGKRRRVANIANNALYTKAMLHKKPLTEEETLTEEQQLNEYLMTSLRTIWGMDLKHIEDSWGISAVKAIKKNSQIFLEKKWLSETVEYKLRLTNAGRLFADHIASELFV</sequence>
<dbReference type="InterPro" id="IPR006638">
    <property type="entry name" value="Elp3/MiaA/NifB-like_rSAM"/>
</dbReference>
<keyword evidence="2" id="KW-0963">Cytoplasm</keyword>
<comment type="function">
    <text evidence="2">Probably acts as a heme chaperone, transferring heme to an unknown acceptor. Binds one molecule of heme per monomer, possibly covalently. Binds 1 [4Fe-4S] cluster. The cluster is coordinated with 3 cysteines and an exchangeable S-adenosyl-L-methionine.</text>
</comment>
<dbReference type="InterPro" id="IPR058240">
    <property type="entry name" value="rSAM_sf"/>
</dbReference>
<evidence type="ECO:0000259" key="3">
    <source>
        <dbReference type="PROSITE" id="PS51918"/>
    </source>
</evidence>
<keyword evidence="2" id="KW-0411">Iron-sulfur</keyword>
<evidence type="ECO:0000313" key="5">
    <source>
        <dbReference type="Proteomes" id="UP001501410"/>
    </source>
</evidence>
<feature type="domain" description="Radical SAM core" evidence="3">
    <location>
        <begin position="8"/>
        <end position="243"/>
    </location>
</feature>
<evidence type="ECO:0000313" key="4">
    <source>
        <dbReference type="EMBL" id="GAA4449623.1"/>
    </source>
</evidence>
<dbReference type="Pfam" id="PF04055">
    <property type="entry name" value="Radical_SAM"/>
    <property type="match status" value="1"/>
</dbReference>
<dbReference type="SFLD" id="SFLDS00029">
    <property type="entry name" value="Radical_SAM"/>
    <property type="match status" value="1"/>
</dbReference>
<keyword evidence="2" id="KW-0143">Chaperone</keyword>
<organism evidence="4 5">
    <name type="scientific">Rurimicrobium arvi</name>
    <dbReference type="NCBI Taxonomy" id="2049916"/>
    <lineage>
        <taxon>Bacteria</taxon>
        <taxon>Pseudomonadati</taxon>
        <taxon>Bacteroidota</taxon>
        <taxon>Chitinophagia</taxon>
        <taxon>Chitinophagales</taxon>
        <taxon>Chitinophagaceae</taxon>
        <taxon>Rurimicrobium</taxon>
    </lineage>
</organism>
<dbReference type="Pfam" id="PF06969">
    <property type="entry name" value="HemN_C"/>
    <property type="match status" value="1"/>
</dbReference>
<comment type="subcellular location">
    <subcellularLocation>
        <location evidence="2">Cytoplasm</location>
    </subcellularLocation>
</comment>
<dbReference type="CDD" id="cd01335">
    <property type="entry name" value="Radical_SAM"/>
    <property type="match status" value="1"/>
</dbReference>
<dbReference type="PANTHER" id="PTHR13932:SF5">
    <property type="entry name" value="RADICAL S-ADENOSYL METHIONINE DOMAIN-CONTAINING PROTEIN 1, MITOCHONDRIAL"/>
    <property type="match status" value="1"/>
</dbReference>
<keyword evidence="5" id="KW-1185">Reference proteome</keyword>
<dbReference type="SUPFAM" id="SSF102114">
    <property type="entry name" value="Radical SAM enzymes"/>
    <property type="match status" value="1"/>
</dbReference>
<dbReference type="SFLD" id="SFLDG01065">
    <property type="entry name" value="anaerobic_coproporphyrinogen-I"/>
    <property type="match status" value="1"/>
</dbReference>
<accession>A0ABP8MF54</accession>
<dbReference type="PROSITE" id="PS51918">
    <property type="entry name" value="RADICAL_SAM"/>
    <property type="match status" value="1"/>
</dbReference>
<comment type="similarity">
    <text evidence="1">Belongs to the anaerobic coproporphyrinogen-III oxidase family. HemW subfamily.</text>
</comment>
<dbReference type="InterPro" id="IPR023404">
    <property type="entry name" value="rSAM_horseshoe"/>
</dbReference>
<name>A0ABP8MF54_9BACT</name>
<dbReference type="InterPro" id="IPR034505">
    <property type="entry name" value="Coproporphyrinogen-III_oxidase"/>
</dbReference>
<dbReference type="PANTHER" id="PTHR13932">
    <property type="entry name" value="COPROPORPHYRINIGEN III OXIDASE"/>
    <property type="match status" value="1"/>
</dbReference>
<keyword evidence="2" id="KW-0949">S-adenosyl-L-methionine</keyword>
<keyword evidence="2" id="KW-0408">Iron</keyword>
<dbReference type="SFLD" id="SFLDF00562">
    <property type="entry name" value="HemN-like__clustered_with_heat"/>
    <property type="match status" value="1"/>
</dbReference>
<protein>
    <recommendedName>
        <fullName evidence="2">Heme chaperone HemW</fullName>
    </recommendedName>
</protein>
<dbReference type="RefSeq" id="WP_344822194.1">
    <property type="nucleotide sequence ID" value="NZ_BAABEZ010000002.1"/>
</dbReference>
<dbReference type="Proteomes" id="UP001501410">
    <property type="component" value="Unassembled WGS sequence"/>
</dbReference>
<gene>
    <name evidence="4" type="primary">hemW</name>
    <name evidence="4" type="ORF">GCM10023092_04230</name>
</gene>
<dbReference type="Gene3D" id="3.80.30.20">
    <property type="entry name" value="tm_1862 like domain"/>
    <property type="match status" value="1"/>
</dbReference>
<dbReference type="InterPro" id="IPR010723">
    <property type="entry name" value="HemN_C"/>
</dbReference>
<dbReference type="EMBL" id="BAABEZ010000002">
    <property type="protein sequence ID" value="GAA4449623.1"/>
    <property type="molecule type" value="Genomic_DNA"/>
</dbReference>
<dbReference type="SMART" id="SM00729">
    <property type="entry name" value="Elp3"/>
    <property type="match status" value="1"/>
</dbReference>
<proteinExistence type="inferred from homology"/>
<reference evidence="5" key="1">
    <citation type="journal article" date="2019" name="Int. J. Syst. Evol. Microbiol.">
        <title>The Global Catalogue of Microorganisms (GCM) 10K type strain sequencing project: providing services to taxonomists for standard genome sequencing and annotation.</title>
        <authorList>
            <consortium name="The Broad Institute Genomics Platform"/>
            <consortium name="The Broad Institute Genome Sequencing Center for Infectious Disease"/>
            <person name="Wu L."/>
            <person name="Ma J."/>
        </authorList>
    </citation>
    <scope>NUCLEOTIDE SEQUENCE [LARGE SCALE GENOMIC DNA]</scope>
    <source>
        <strain evidence="5">JCM 31921</strain>
    </source>
</reference>
<evidence type="ECO:0000256" key="1">
    <source>
        <dbReference type="ARBA" id="ARBA00006100"/>
    </source>
</evidence>